<evidence type="ECO:0008006" key="3">
    <source>
        <dbReference type="Google" id="ProtNLM"/>
    </source>
</evidence>
<gene>
    <name evidence="1" type="ORF">ACFX5F_13265</name>
</gene>
<dbReference type="EMBL" id="JBHZPY010000012">
    <property type="protein sequence ID" value="MFE3872192.1"/>
    <property type="molecule type" value="Genomic_DNA"/>
</dbReference>
<sequence length="88" mass="10137">MSSGGIIVKMVVGGVEERNEKYVALNLLTIIFFNLTQNITKCGYCNNSYKRLYLPTRIYRLKYGKTFKKKALLIDVIYKLGVIIKKPE</sequence>
<reference evidence="1 2" key="1">
    <citation type="submission" date="2024-06" db="EMBL/GenBank/DDBJ databases">
        <title>Flavobacterium spp. isolated from glacier.</title>
        <authorList>
            <person name="Han D."/>
        </authorList>
    </citation>
    <scope>NUCLEOTIDE SEQUENCE [LARGE SCALE GENOMIC DNA]</scope>
    <source>
        <strain evidence="1 2">ZS1P70</strain>
    </source>
</reference>
<name>A0ABW6I889_9FLAO</name>
<evidence type="ECO:0000313" key="2">
    <source>
        <dbReference type="Proteomes" id="UP001600107"/>
    </source>
</evidence>
<organism evidence="1 2">
    <name type="scientific">Flavobacterium zhoui</name>
    <dbReference type="NCBI Taxonomy" id="3230414"/>
    <lineage>
        <taxon>Bacteria</taxon>
        <taxon>Pseudomonadati</taxon>
        <taxon>Bacteroidota</taxon>
        <taxon>Flavobacteriia</taxon>
        <taxon>Flavobacteriales</taxon>
        <taxon>Flavobacteriaceae</taxon>
        <taxon>Flavobacterium</taxon>
    </lineage>
</organism>
<dbReference type="Proteomes" id="UP001600107">
    <property type="component" value="Unassembled WGS sequence"/>
</dbReference>
<accession>A0ABW6I889</accession>
<comment type="caution">
    <text evidence="1">The sequence shown here is derived from an EMBL/GenBank/DDBJ whole genome shotgun (WGS) entry which is preliminary data.</text>
</comment>
<keyword evidence="2" id="KW-1185">Reference proteome</keyword>
<evidence type="ECO:0000313" key="1">
    <source>
        <dbReference type="EMBL" id="MFE3872192.1"/>
    </source>
</evidence>
<proteinExistence type="predicted"/>
<dbReference type="RefSeq" id="WP_379852485.1">
    <property type="nucleotide sequence ID" value="NZ_JBHZPY010000012.1"/>
</dbReference>
<protein>
    <recommendedName>
        <fullName evidence="3">Transposase DDE domain-containing protein</fullName>
    </recommendedName>
</protein>